<evidence type="ECO:0000256" key="3">
    <source>
        <dbReference type="ARBA" id="ARBA00022989"/>
    </source>
</evidence>
<evidence type="ECO:0008006" key="8">
    <source>
        <dbReference type="Google" id="ProtNLM"/>
    </source>
</evidence>
<protein>
    <recommendedName>
        <fullName evidence="8">Mg2+ transporter protein</fullName>
    </recommendedName>
</protein>
<name>A0A2T4BCV3_9HYPO</name>
<dbReference type="Proteomes" id="UP000241546">
    <property type="component" value="Unassembled WGS sequence"/>
</dbReference>
<dbReference type="RefSeq" id="XP_024750482.1">
    <property type="nucleotide sequence ID" value="XM_024890305.1"/>
</dbReference>
<evidence type="ECO:0000256" key="5">
    <source>
        <dbReference type="SAM" id="Phobius"/>
    </source>
</evidence>
<dbReference type="PANTHER" id="PTHR46494">
    <property type="entry name" value="CORA FAMILY METAL ION TRANSPORTER (EUROFUNG)"/>
    <property type="match status" value="1"/>
</dbReference>
<accession>A0A2T4BCV3</accession>
<organism evidence="6 7">
    <name type="scientific">Trichoderma citrinoviride</name>
    <dbReference type="NCBI Taxonomy" id="58853"/>
    <lineage>
        <taxon>Eukaryota</taxon>
        <taxon>Fungi</taxon>
        <taxon>Dikarya</taxon>
        <taxon>Ascomycota</taxon>
        <taxon>Pezizomycotina</taxon>
        <taxon>Sordariomycetes</taxon>
        <taxon>Hypocreomycetidae</taxon>
        <taxon>Hypocreales</taxon>
        <taxon>Hypocreaceae</taxon>
        <taxon>Trichoderma</taxon>
    </lineage>
</organism>
<evidence type="ECO:0000256" key="4">
    <source>
        <dbReference type="ARBA" id="ARBA00023136"/>
    </source>
</evidence>
<dbReference type="GO" id="GO:0050897">
    <property type="term" value="F:cobalt ion binding"/>
    <property type="evidence" value="ECO:0007669"/>
    <property type="project" value="TreeGrafter"/>
</dbReference>
<dbReference type="PANTHER" id="PTHR46494:SF1">
    <property type="entry name" value="CORA FAMILY METAL ION TRANSPORTER (EUROFUNG)"/>
    <property type="match status" value="1"/>
</dbReference>
<dbReference type="Gene3D" id="1.20.58.340">
    <property type="entry name" value="Magnesium transport protein CorA, transmembrane region"/>
    <property type="match status" value="1"/>
</dbReference>
<dbReference type="InterPro" id="IPR002523">
    <property type="entry name" value="MgTranspt_CorA/ZnTranspt_ZntB"/>
</dbReference>
<keyword evidence="7" id="KW-1185">Reference proteome</keyword>
<gene>
    <name evidence="6" type="ORF">BBK36DRAFT_1117027</name>
</gene>
<dbReference type="OrthoDB" id="5286874at2759"/>
<evidence type="ECO:0000256" key="1">
    <source>
        <dbReference type="ARBA" id="ARBA00004651"/>
    </source>
</evidence>
<reference evidence="7" key="1">
    <citation type="submission" date="2016-07" db="EMBL/GenBank/DDBJ databases">
        <title>Multiple horizontal gene transfer events from other fungi enriched the ability of initially mycotrophic Trichoderma (Ascomycota) to feed on dead plant biomass.</title>
        <authorList>
            <consortium name="DOE Joint Genome Institute"/>
            <person name="Atanasova L."/>
            <person name="Chenthamara K."/>
            <person name="Zhang J."/>
            <person name="Grujic M."/>
            <person name="Henrissat B."/>
            <person name="Kuo A."/>
            <person name="Aerts A."/>
            <person name="Salamov A."/>
            <person name="Lipzen A."/>
            <person name="Labutti K."/>
            <person name="Barry K."/>
            <person name="Miao Y."/>
            <person name="Rahimi M.J."/>
            <person name="Shen Q."/>
            <person name="Grigoriev I.V."/>
            <person name="Kubicek C.P."/>
            <person name="Druzhinina I.S."/>
        </authorList>
    </citation>
    <scope>NUCLEOTIDE SEQUENCE [LARGE SCALE GENOMIC DNA]</scope>
    <source>
        <strain evidence="7">TUCIM 6016</strain>
    </source>
</reference>
<dbReference type="GO" id="GO:0005886">
    <property type="term" value="C:plasma membrane"/>
    <property type="evidence" value="ECO:0007669"/>
    <property type="project" value="UniProtKB-SubCell"/>
</dbReference>
<dbReference type="Pfam" id="PF01544">
    <property type="entry name" value="CorA"/>
    <property type="match status" value="1"/>
</dbReference>
<evidence type="ECO:0000313" key="7">
    <source>
        <dbReference type="Proteomes" id="UP000241546"/>
    </source>
</evidence>
<keyword evidence="2 5" id="KW-0812">Transmembrane</keyword>
<comment type="subcellular location">
    <subcellularLocation>
        <location evidence="1">Cell membrane</location>
        <topology evidence="1">Multi-pass membrane protein</topology>
    </subcellularLocation>
</comment>
<dbReference type="GeneID" id="36598423"/>
<dbReference type="AlphaFoldDB" id="A0A2T4BCV3"/>
<feature type="transmembrane region" description="Helical" evidence="5">
    <location>
        <begin position="574"/>
        <end position="598"/>
    </location>
</feature>
<evidence type="ECO:0000313" key="6">
    <source>
        <dbReference type="EMBL" id="PTB67162.1"/>
    </source>
</evidence>
<dbReference type="SUPFAM" id="SSF144083">
    <property type="entry name" value="Magnesium transport protein CorA, transmembrane region"/>
    <property type="match status" value="1"/>
</dbReference>
<keyword evidence="4 5" id="KW-0472">Membrane</keyword>
<dbReference type="EMBL" id="KZ680212">
    <property type="protein sequence ID" value="PTB67162.1"/>
    <property type="molecule type" value="Genomic_DNA"/>
</dbReference>
<proteinExistence type="predicted"/>
<dbReference type="GO" id="GO:0015087">
    <property type="term" value="F:cobalt ion transmembrane transporter activity"/>
    <property type="evidence" value="ECO:0007669"/>
    <property type="project" value="TreeGrafter"/>
</dbReference>
<dbReference type="InterPro" id="IPR045863">
    <property type="entry name" value="CorA_TM1_TM2"/>
</dbReference>
<keyword evidence="3 5" id="KW-1133">Transmembrane helix</keyword>
<sequence>MSQSDLQGTTVKVNPVPCQTGGLNRILVSYGGALMWSLATNECRTWFAFISHFHAFWPRRIEFWHNDRLITAENWDKVLKLAEGLKGDVKLKLKLAYDVPRGTADCLQTANEIIRQPDMPRGLFIVGSKASGKRPEHSAAAPLEYLHVFTLVSKSSESTGDAVLQDLQGQLSAAEKFLTEKTSYSAQRGYKRCGLMTRDGLHEYLEKLAARVDEKKSDTARRSYDDSLAVFNMADMLFQTFFPLTFHGLPTTGKYWGALSKLLKIPELDGDNAVDATPSSILDIKNALFDLTQDIPSFQDIMAFAGKEDRAAMTLPNELVTAWLHIVFGLIYSTYAPDWQSHMIKARQLMRDGMQKLIQGISNDNLLDKAVMLPTEIMSLITLNLLHDDVGKYDDIGDTYSLYLNLLDTDITTKPSNRTYQHRIDLVKQEMTAIKRTLAKQRSIIAMLRNKTSYAQGNFVVRYGEEMPPRMRTDYEDDVRTAPGYRHRAAEVRTLGLGDYERRGVGVQFLDDLEAASKLSSTDAGGFRGLFLADCAKLIEQREYEFRRNTEYAEDLEREISYKMEWTKDKQENAIYAFTLVTIIFLPLSAISSIFGMNTNDIRNMDFDQWLYWAVALPVTIIIIIAGLWWMDELGNATDWLLGRRGRSPEYGGPSLPSGAGVARPSVPVTDYESASLDSEEMPVAHHRARYLRPTMRSYSGNVEVVLPAVPRPRRRRSSYYKY</sequence>
<evidence type="ECO:0000256" key="2">
    <source>
        <dbReference type="ARBA" id="ARBA00022692"/>
    </source>
</evidence>
<dbReference type="GO" id="GO:0000287">
    <property type="term" value="F:magnesium ion binding"/>
    <property type="evidence" value="ECO:0007669"/>
    <property type="project" value="TreeGrafter"/>
</dbReference>
<dbReference type="GO" id="GO:0015095">
    <property type="term" value="F:magnesium ion transmembrane transporter activity"/>
    <property type="evidence" value="ECO:0007669"/>
    <property type="project" value="TreeGrafter"/>
</dbReference>
<feature type="transmembrane region" description="Helical" evidence="5">
    <location>
        <begin position="610"/>
        <end position="631"/>
    </location>
</feature>